<dbReference type="SUPFAM" id="SSF103473">
    <property type="entry name" value="MFS general substrate transporter"/>
    <property type="match status" value="1"/>
</dbReference>
<comment type="subcellular location">
    <subcellularLocation>
        <location evidence="1">Membrane</location>
        <topology evidence="1">Multi-pass membrane protein</topology>
    </subcellularLocation>
</comment>
<evidence type="ECO:0000256" key="3">
    <source>
        <dbReference type="ARBA" id="ARBA00022692"/>
    </source>
</evidence>
<keyword evidence="5 7" id="KW-1133">Transmembrane helix</keyword>
<dbReference type="OMA" id="QKHRAVQ"/>
<dbReference type="EMBL" id="LJIJ01000011">
    <property type="protein sequence ID" value="ODN06087.1"/>
    <property type="molecule type" value="Genomic_DNA"/>
</dbReference>
<evidence type="ECO:0000259" key="8">
    <source>
        <dbReference type="PROSITE" id="PS50850"/>
    </source>
</evidence>
<organism evidence="9 10">
    <name type="scientific">Orchesella cincta</name>
    <name type="common">Springtail</name>
    <name type="synonym">Podura cincta</name>
    <dbReference type="NCBI Taxonomy" id="48709"/>
    <lineage>
        <taxon>Eukaryota</taxon>
        <taxon>Metazoa</taxon>
        <taxon>Ecdysozoa</taxon>
        <taxon>Arthropoda</taxon>
        <taxon>Hexapoda</taxon>
        <taxon>Collembola</taxon>
        <taxon>Entomobryomorpha</taxon>
        <taxon>Entomobryoidea</taxon>
        <taxon>Orchesellidae</taxon>
        <taxon>Orchesellinae</taxon>
        <taxon>Orchesella</taxon>
    </lineage>
</organism>
<evidence type="ECO:0000256" key="5">
    <source>
        <dbReference type="ARBA" id="ARBA00022989"/>
    </source>
</evidence>
<dbReference type="FunFam" id="1.20.1250.20:FF:000003">
    <property type="entry name" value="Solute carrier family 17 member 3"/>
    <property type="match status" value="1"/>
</dbReference>
<feature type="transmembrane region" description="Helical" evidence="7">
    <location>
        <begin position="482"/>
        <end position="502"/>
    </location>
</feature>
<keyword evidence="3 7" id="KW-0812">Transmembrane</keyword>
<sequence>MGKLDKAFEEFEDGKAPKAPLVGSTRLTLFVIFLLATCNFVLQRFNINFGIVCMHRPLINHDLHNSHHFLNETHILENVTTGSSGEILESSSLVIGDLNSIEIEDDAHPPNESSWLSSAERDGVEVHKIIKEKCGEGVDRRKSSHDSDYKGQFDWSKDTKGGIIAAFYYGLTLSQIPGGWFVDRFGAKSAIMFSQLFLSILSMVNPMAAKLGPEYMFVARLLQGVANGAAMPAINVLATRWCADMERSFLLGITYAGFGLATAIVYPIAAFFCENMGWEWIFYFAGGTGLLWCVIAYFLVFEWPENHPRIKMQELQFIQKHRAVQYGGTKRQVVRTPWISMLLSVPVWAMLVANFSCFWCFLTISAYLPTYLTEVLHLDISENGLLSALPFVGMMSFHFFAAAMFDWLRKKKFCSVTILRKFFNSIGMFSSALSMIVIGLLACDNVIGVVILFTLCQTFLEFAFMAGYLFSIFEIAPKYASSLTALSNTFGLLAGFISPAFVSLLTPDGTRDQWLIVFYLSAAINIFGGLVYLCFGSCTLQPWATGDGTSRSVTDGGNGALTRINSRKIEKELKQLKIQLISGESDVNGRTIVRPN</sequence>
<feature type="transmembrane region" description="Helical" evidence="7">
    <location>
        <begin position="20"/>
        <end position="42"/>
    </location>
</feature>
<evidence type="ECO:0000256" key="1">
    <source>
        <dbReference type="ARBA" id="ARBA00004141"/>
    </source>
</evidence>
<reference evidence="9 10" key="1">
    <citation type="journal article" date="2016" name="Genome Biol. Evol.">
        <title>Gene Family Evolution Reflects Adaptation to Soil Environmental Stressors in the Genome of the Collembolan Orchesella cincta.</title>
        <authorList>
            <person name="Faddeeva-Vakhrusheva A."/>
            <person name="Derks M.F."/>
            <person name="Anvar S.Y."/>
            <person name="Agamennone V."/>
            <person name="Suring W."/>
            <person name="Smit S."/>
            <person name="van Straalen N.M."/>
            <person name="Roelofs D."/>
        </authorList>
    </citation>
    <scope>NUCLEOTIDE SEQUENCE [LARGE SCALE GENOMIC DNA]</scope>
    <source>
        <tissue evidence="9">Mixed pool</tissue>
    </source>
</reference>
<keyword evidence="10" id="KW-1185">Reference proteome</keyword>
<dbReference type="PANTHER" id="PTHR11662:SF455">
    <property type="entry name" value="GH23975P"/>
    <property type="match status" value="1"/>
</dbReference>
<dbReference type="PANTHER" id="PTHR11662">
    <property type="entry name" value="SOLUTE CARRIER FAMILY 17"/>
    <property type="match status" value="1"/>
</dbReference>
<dbReference type="InterPro" id="IPR020846">
    <property type="entry name" value="MFS_dom"/>
</dbReference>
<comment type="caution">
    <text evidence="9">The sequence shown here is derived from an EMBL/GenBank/DDBJ whole genome shotgun (WGS) entry which is preliminary data.</text>
</comment>
<accession>A0A1D2NLG7</accession>
<dbReference type="PROSITE" id="PS50850">
    <property type="entry name" value="MFS"/>
    <property type="match status" value="1"/>
</dbReference>
<keyword evidence="6 7" id="KW-0472">Membrane</keyword>
<evidence type="ECO:0000256" key="6">
    <source>
        <dbReference type="ARBA" id="ARBA00023136"/>
    </source>
</evidence>
<feature type="transmembrane region" description="Helical" evidence="7">
    <location>
        <begin position="514"/>
        <end position="535"/>
    </location>
</feature>
<feature type="transmembrane region" description="Helical" evidence="7">
    <location>
        <begin position="447"/>
        <end position="470"/>
    </location>
</feature>
<dbReference type="AlphaFoldDB" id="A0A1D2NLG7"/>
<dbReference type="InterPro" id="IPR011701">
    <property type="entry name" value="MFS"/>
</dbReference>
<feature type="transmembrane region" description="Helical" evidence="7">
    <location>
        <begin position="280"/>
        <end position="301"/>
    </location>
</feature>
<dbReference type="OrthoDB" id="2985014at2759"/>
<dbReference type="STRING" id="48709.A0A1D2NLG7"/>
<protein>
    <submittedName>
        <fullName evidence="9">Sialin</fullName>
    </submittedName>
</protein>
<name>A0A1D2NLG7_ORCCI</name>
<feature type="transmembrane region" description="Helical" evidence="7">
    <location>
        <begin position="421"/>
        <end position="441"/>
    </location>
</feature>
<dbReference type="Proteomes" id="UP000094527">
    <property type="component" value="Unassembled WGS sequence"/>
</dbReference>
<evidence type="ECO:0000256" key="2">
    <source>
        <dbReference type="ARBA" id="ARBA00022448"/>
    </source>
</evidence>
<feature type="domain" description="Major facilitator superfamily (MFS) profile" evidence="8">
    <location>
        <begin position="75"/>
        <end position="540"/>
    </location>
</feature>
<dbReference type="GO" id="GO:0006820">
    <property type="term" value="P:monoatomic anion transport"/>
    <property type="evidence" value="ECO:0007669"/>
    <property type="project" value="TreeGrafter"/>
</dbReference>
<dbReference type="GO" id="GO:0016020">
    <property type="term" value="C:membrane"/>
    <property type="evidence" value="ECO:0007669"/>
    <property type="project" value="UniProtKB-SubCell"/>
</dbReference>
<feature type="transmembrane region" description="Helical" evidence="7">
    <location>
        <begin position="249"/>
        <end position="268"/>
    </location>
</feature>
<dbReference type="InterPro" id="IPR050382">
    <property type="entry name" value="MFS_Na/Anion_cotransporter"/>
</dbReference>
<dbReference type="InterPro" id="IPR036259">
    <property type="entry name" value="MFS_trans_sf"/>
</dbReference>
<evidence type="ECO:0000256" key="7">
    <source>
        <dbReference type="SAM" id="Phobius"/>
    </source>
</evidence>
<evidence type="ECO:0000313" key="10">
    <source>
        <dbReference type="Proteomes" id="UP000094527"/>
    </source>
</evidence>
<gene>
    <name evidence="9" type="ORF">Ocin01_00610</name>
</gene>
<keyword evidence="2" id="KW-0813">Transport</keyword>
<evidence type="ECO:0000256" key="4">
    <source>
        <dbReference type="ARBA" id="ARBA00022847"/>
    </source>
</evidence>
<dbReference type="GO" id="GO:0015293">
    <property type="term" value="F:symporter activity"/>
    <property type="evidence" value="ECO:0007669"/>
    <property type="project" value="UniProtKB-KW"/>
</dbReference>
<evidence type="ECO:0000313" key="9">
    <source>
        <dbReference type="EMBL" id="ODN06087.1"/>
    </source>
</evidence>
<keyword evidence="4" id="KW-0769">Symport</keyword>
<proteinExistence type="predicted"/>
<dbReference type="Gene3D" id="1.20.1250.20">
    <property type="entry name" value="MFS general substrate transporter like domains"/>
    <property type="match status" value="2"/>
</dbReference>
<dbReference type="Pfam" id="PF07690">
    <property type="entry name" value="MFS_1"/>
    <property type="match status" value="1"/>
</dbReference>
<feature type="transmembrane region" description="Helical" evidence="7">
    <location>
        <begin position="388"/>
        <end position="409"/>
    </location>
</feature>
<feature type="transmembrane region" description="Helical" evidence="7">
    <location>
        <begin position="338"/>
        <end position="368"/>
    </location>
</feature>